<feature type="transmembrane region" description="Helical" evidence="10">
    <location>
        <begin position="529"/>
        <end position="546"/>
    </location>
</feature>
<dbReference type="GO" id="GO:0000009">
    <property type="term" value="F:alpha-1,6-mannosyltransferase activity"/>
    <property type="evidence" value="ECO:0007669"/>
    <property type="project" value="InterPro"/>
</dbReference>
<evidence type="ECO:0000256" key="3">
    <source>
        <dbReference type="ARBA" id="ARBA00022502"/>
    </source>
</evidence>
<feature type="transmembrane region" description="Helical" evidence="10">
    <location>
        <begin position="336"/>
        <end position="356"/>
    </location>
</feature>
<dbReference type="UniPathway" id="UPA00196"/>
<organism evidence="11 12">
    <name type="scientific">Cupriavidus alkaliphilus</name>
    <dbReference type="NCBI Taxonomy" id="942866"/>
    <lineage>
        <taxon>Bacteria</taxon>
        <taxon>Pseudomonadati</taxon>
        <taxon>Pseudomonadota</taxon>
        <taxon>Betaproteobacteria</taxon>
        <taxon>Burkholderiales</taxon>
        <taxon>Burkholderiaceae</taxon>
        <taxon>Cupriavidus</taxon>
    </lineage>
</organism>
<name>A0A7W4YS67_9BURK</name>
<dbReference type="GO" id="GO:0006506">
    <property type="term" value="P:GPI anchor biosynthetic process"/>
    <property type="evidence" value="ECO:0007669"/>
    <property type="project" value="UniProtKB-UniPathway"/>
</dbReference>
<comment type="subcellular location">
    <subcellularLocation>
        <location evidence="1">Endoplasmic reticulum membrane</location>
        <topology evidence="1">Multi-pass membrane protein</topology>
    </subcellularLocation>
</comment>
<evidence type="ECO:0000256" key="6">
    <source>
        <dbReference type="ARBA" id="ARBA00022692"/>
    </source>
</evidence>
<keyword evidence="4" id="KW-0328">Glycosyltransferase</keyword>
<evidence type="ECO:0000256" key="9">
    <source>
        <dbReference type="ARBA" id="ARBA00023136"/>
    </source>
</evidence>
<feature type="transmembrane region" description="Helical" evidence="10">
    <location>
        <begin position="553"/>
        <end position="572"/>
    </location>
</feature>
<dbReference type="AlphaFoldDB" id="A0A7W4YS67"/>
<protein>
    <recommendedName>
        <fullName evidence="13">Mannosyltransferase PIG-V</fullName>
    </recommendedName>
</protein>
<keyword evidence="6 10" id="KW-0812">Transmembrane</keyword>
<keyword evidence="8 10" id="KW-1133">Transmembrane helix</keyword>
<gene>
    <name evidence="11" type="ORF">FHX61_002479</name>
</gene>
<evidence type="ECO:0000256" key="2">
    <source>
        <dbReference type="ARBA" id="ARBA00004687"/>
    </source>
</evidence>
<feature type="transmembrane region" description="Helical" evidence="10">
    <location>
        <begin position="502"/>
        <end position="523"/>
    </location>
</feature>
<dbReference type="PANTHER" id="PTHR12468">
    <property type="entry name" value="GPI MANNOSYLTRANSFERASE 2"/>
    <property type="match status" value="1"/>
</dbReference>
<keyword evidence="5" id="KW-0808">Transferase</keyword>
<keyword evidence="7" id="KW-0256">Endoplasmic reticulum</keyword>
<feature type="transmembrane region" description="Helical" evidence="10">
    <location>
        <begin position="305"/>
        <end position="324"/>
    </location>
</feature>
<accession>A0A7W4YS67</accession>
<feature type="transmembrane region" description="Helical" evidence="10">
    <location>
        <begin position="376"/>
        <end position="404"/>
    </location>
</feature>
<dbReference type="PANTHER" id="PTHR12468:SF2">
    <property type="entry name" value="GPI MANNOSYLTRANSFERASE 2"/>
    <property type="match status" value="1"/>
</dbReference>
<dbReference type="GO" id="GO:0031501">
    <property type="term" value="C:mannosyltransferase complex"/>
    <property type="evidence" value="ECO:0007669"/>
    <property type="project" value="TreeGrafter"/>
</dbReference>
<keyword evidence="12" id="KW-1185">Reference proteome</keyword>
<dbReference type="GO" id="GO:0016020">
    <property type="term" value="C:membrane"/>
    <property type="evidence" value="ECO:0007669"/>
    <property type="project" value="GOC"/>
</dbReference>
<keyword evidence="3" id="KW-0337">GPI-anchor biosynthesis</keyword>
<evidence type="ECO:0000256" key="10">
    <source>
        <dbReference type="SAM" id="Phobius"/>
    </source>
</evidence>
<dbReference type="Proteomes" id="UP000578036">
    <property type="component" value="Unassembled WGS sequence"/>
</dbReference>
<reference evidence="11 12" key="1">
    <citation type="submission" date="2020-08" db="EMBL/GenBank/DDBJ databases">
        <title>Genomic Encyclopedia of Type Strains, Phase IV (KMG-V): Genome sequencing to study the core and pangenomes of soil and plant-associated prokaryotes.</title>
        <authorList>
            <person name="Whitman W."/>
        </authorList>
    </citation>
    <scope>NUCLEOTIDE SEQUENCE [LARGE SCALE GENOMIC DNA]</scope>
    <source>
        <strain evidence="11 12">SLV-2362</strain>
    </source>
</reference>
<dbReference type="EMBL" id="JACHWF010000002">
    <property type="protein sequence ID" value="MBB3007831.1"/>
    <property type="molecule type" value="Genomic_DNA"/>
</dbReference>
<dbReference type="InterPro" id="IPR007315">
    <property type="entry name" value="PIG-V/Gpi18"/>
</dbReference>
<comment type="pathway">
    <text evidence="2">Glycolipid biosynthesis; glycosylphosphatidylinositol-anchor biosynthesis.</text>
</comment>
<evidence type="ECO:0000256" key="5">
    <source>
        <dbReference type="ARBA" id="ARBA00022679"/>
    </source>
</evidence>
<dbReference type="Pfam" id="PF04188">
    <property type="entry name" value="Mannosyl_trans2"/>
    <property type="match status" value="1"/>
</dbReference>
<comment type="caution">
    <text evidence="11">The sequence shown here is derived from an EMBL/GenBank/DDBJ whole genome shotgun (WGS) entry which is preliminary data.</text>
</comment>
<feature type="transmembrane region" description="Helical" evidence="10">
    <location>
        <begin position="476"/>
        <end position="495"/>
    </location>
</feature>
<evidence type="ECO:0000313" key="12">
    <source>
        <dbReference type="Proteomes" id="UP000578036"/>
    </source>
</evidence>
<sequence length="582" mass="62638">MSLFPRLFSPLSGLWQRGWGEGRAILKSTAPVGADQHHPWELLMNQFYVAVFRPLLLPFRKLAGNSAAGQSDTVPGTRAAHHTATAIALATVVLCWFLGRGLVFGTLANVEQLTGHYAATAFTWASPASHIKPALLADAGALELTGRAPHDQRWTIGCSNAFELVVERPAGLFRQLVPVTPDCGVYGLSIRSDWSMVPGDGTGGRDPRQLSFQLFDIRTSAGPIPLTQLVEQSSGFFAVEKFDFGTSAEHVLTSRWDADWYRRIVSAGYHYDGDSGRQQSVAWPFLYPMIVKALAALLGKTVTTTLLAFNAACLLLSMVLLFVIGRAAGLDAGPALIAPAWLVFNPFAFFLVGGFSESLFLLLECAVVLSLLYRRYWIAAAAIALLTATRFVGLLAVVWLIHGIWSDKASSPRKRVLRSVAVAGIASLGIVGDMAVKWMQTGFPLAAFTVRKAWQVTPSAQWLGTLDVGRLFEGDYLAVVFLVLVVFLYCIAALCKAIQQSCHAAVLLIGAGVTLVGGTLLLNPELHSVGRYLLPLAPSIVGVLVLDRAHGKLLACLGVIMAAGAGAMPFIVQRIAMGWPPY</sequence>
<evidence type="ECO:0000256" key="4">
    <source>
        <dbReference type="ARBA" id="ARBA00022676"/>
    </source>
</evidence>
<evidence type="ECO:0000256" key="1">
    <source>
        <dbReference type="ARBA" id="ARBA00004477"/>
    </source>
</evidence>
<evidence type="ECO:0008006" key="13">
    <source>
        <dbReference type="Google" id="ProtNLM"/>
    </source>
</evidence>
<keyword evidence="9 10" id="KW-0472">Membrane</keyword>
<dbReference type="RefSeq" id="WP_183299324.1">
    <property type="nucleotide sequence ID" value="NZ_JACHWF010000002.1"/>
</dbReference>
<dbReference type="GO" id="GO:0004376">
    <property type="term" value="F:GPI mannosyltransferase activity"/>
    <property type="evidence" value="ECO:0007669"/>
    <property type="project" value="InterPro"/>
</dbReference>
<evidence type="ECO:0000256" key="8">
    <source>
        <dbReference type="ARBA" id="ARBA00022989"/>
    </source>
</evidence>
<evidence type="ECO:0000313" key="11">
    <source>
        <dbReference type="EMBL" id="MBB3007831.1"/>
    </source>
</evidence>
<evidence type="ECO:0000256" key="7">
    <source>
        <dbReference type="ARBA" id="ARBA00022824"/>
    </source>
</evidence>
<feature type="transmembrane region" description="Helical" evidence="10">
    <location>
        <begin position="416"/>
        <end position="436"/>
    </location>
</feature>
<proteinExistence type="predicted"/>